<comment type="caution">
    <text evidence="2">The sequence shown here is derived from an EMBL/GenBank/DDBJ whole genome shotgun (WGS) entry which is preliminary data.</text>
</comment>
<organism evidence="2 3">
    <name type="scientific">Cylindrotheca closterium</name>
    <dbReference type="NCBI Taxonomy" id="2856"/>
    <lineage>
        <taxon>Eukaryota</taxon>
        <taxon>Sar</taxon>
        <taxon>Stramenopiles</taxon>
        <taxon>Ochrophyta</taxon>
        <taxon>Bacillariophyta</taxon>
        <taxon>Bacillariophyceae</taxon>
        <taxon>Bacillariophycidae</taxon>
        <taxon>Bacillariales</taxon>
        <taxon>Bacillariaceae</taxon>
        <taxon>Cylindrotheca</taxon>
    </lineage>
</organism>
<dbReference type="Proteomes" id="UP001295423">
    <property type="component" value="Unassembled WGS sequence"/>
</dbReference>
<feature type="region of interest" description="Disordered" evidence="1">
    <location>
        <begin position="27"/>
        <end position="177"/>
    </location>
</feature>
<evidence type="ECO:0000313" key="2">
    <source>
        <dbReference type="EMBL" id="CAJ1968688.1"/>
    </source>
</evidence>
<sequence>MRKDVSATMVDAQQKVYPFVPEFSSGFVTTSRSPCPQPNKKNRSTKTTPASPRTLSTKVSVQKKRRSIKKDQKCDPPPIRRSSLSWLASPAVSPHTPRSVTKSSGSRALSKRSLKHLPSAPLNVQDEIQKLQSSNRRGSLSWLASPAVSPHTPRSVTKRSGSRALSKRSLKHLPSAPLNVQDEIQKLQSSNHDHPLKTLTRDSQGGSTRTLFMTGSADSFGPSLDCSDRAMSHQFPMFTDTQKVVFRKQPKQRDIAIETNTGVTIGSIVFVNEGTLRLLKDASGKTCGMIRKTRDKSVGGGNLFQVYSNKPVMPGQKQSKNKIMTGCYLWAEIKNTGSMGGKFVMKRYSGETSSCSGGEHRAQPFGSLFSKDKTKGYTFLDGDGKECTKMISLKNRDKGIAIAPRRDTGLMLAFCAVVDEMVERRLR</sequence>
<dbReference type="AlphaFoldDB" id="A0AAD2GDK9"/>
<name>A0AAD2GDK9_9STRA</name>
<accession>A0AAD2GDK9</accession>
<feature type="compositionally biased region" description="Polar residues" evidence="1">
    <location>
        <begin position="45"/>
        <end position="60"/>
    </location>
</feature>
<dbReference type="EMBL" id="CAKOGP040002402">
    <property type="protein sequence ID" value="CAJ1968688.1"/>
    <property type="molecule type" value="Genomic_DNA"/>
</dbReference>
<protein>
    <submittedName>
        <fullName evidence="2">Uncharacterized protein</fullName>
    </submittedName>
</protein>
<feature type="compositionally biased region" description="Basic residues" evidence="1">
    <location>
        <begin position="156"/>
        <end position="171"/>
    </location>
</feature>
<keyword evidence="3" id="KW-1185">Reference proteome</keyword>
<proteinExistence type="predicted"/>
<reference evidence="2" key="1">
    <citation type="submission" date="2023-08" db="EMBL/GenBank/DDBJ databases">
        <authorList>
            <person name="Audoor S."/>
            <person name="Bilcke G."/>
        </authorList>
    </citation>
    <scope>NUCLEOTIDE SEQUENCE</scope>
</reference>
<evidence type="ECO:0000313" key="3">
    <source>
        <dbReference type="Proteomes" id="UP001295423"/>
    </source>
</evidence>
<evidence type="ECO:0000256" key="1">
    <source>
        <dbReference type="SAM" id="MobiDB-lite"/>
    </source>
</evidence>
<gene>
    <name evidence="2" type="ORF">CYCCA115_LOCUS23353</name>
</gene>
<feature type="compositionally biased region" description="Polar residues" evidence="1">
    <location>
        <begin position="96"/>
        <end position="107"/>
    </location>
</feature>